<feature type="domain" description="PAS" evidence="2">
    <location>
        <begin position="40"/>
        <end position="86"/>
    </location>
</feature>
<keyword evidence="1" id="KW-0472">Membrane</keyword>
<sequence>MTQLSGSTWLALFVLMIALFALFYWRRLSDIKDLKHAVFEARKLKIAVDQSPASIVITDCNGKIEYANRTCIENTGYSREELIGQNPRVMQSGQTPKEVYADLWATIKLGRTWQGRLVNRRKDGSEYVERVLINPVLDAQDQPIRFIAVKEDITEREALDQRLQSLEYFDALTGLANRYSFIKELEQRLGQVRPGQMHQALALVNIDRFHGFNLTYGHEAADRLLQLVARRLVEQVPEDSMVARIGPDEFAILPPLATGSDTRLMSPAETKWIQRVQRALREGYSFVDRTRVVGSSIGFAVCDGVCDGKGKCDPGGLMRMADTALHSAKAQGGGQVAFFDAESSHEAEQLLRLEQHLARALDKEELHVALQSQVDPSGKLAGVEILLRWHHAGLGDIAPVRFIPLAEDSGQIVPIGYWVLEQALEILGYLQAKEAALTVSVNISPVQIQQADFVEAVKRRLDARDVNASGLILEVTERIFMDAPELAMQRLRALRDLGVGISIDDFGTGYSSLAYLKRLPVTELKIDREFVRGLPNDPADCALVNIMISAAKQLKLRVVAEGIESAAQAEFFDDLPELLLQGYLYDRPTAFVEWSKKWM</sequence>
<accession>A0A845VGA6</accession>
<keyword evidence="1" id="KW-1133">Transmembrane helix</keyword>
<dbReference type="NCBIfam" id="TIGR00229">
    <property type="entry name" value="sensory_box"/>
    <property type="match status" value="1"/>
</dbReference>
<dbReference type="EMBL" id="JAAGSC010000041">
    <property type="protein sequence ID" value="NDY96239.1"/>
    <property type="molecule type" value="Genomic_DNA"/>
</dbReference>
<dbReference type="InterPro" id="IPR000700">
    <property type="entry name" value="PAS-assoc_C"/>
</dbReference>
<dbReference type="PROSITE" id="PS50112">
    <property type="entry name" value="PAS"/>
    <property type="match status" value="1"/>
</dbReference>
<dbReference type="Pfam" id="PF00990">
    <property type="entry name" value="GGDEF"/>
    <property type="match status" value="1"/>
</dbReference>
<evidence type="ECO:0000259" key="3">
    <source>
        <dbReference type="PROSITE" id="PS50113"/>
    </source>
</evidence>
<evidence type="ECO:0000313" key="6">
    <source>
        <dbReference type="EMBL" id="NDY96239.1"/>
    </source>
</evidence>
<dbReference type="PANTHER" id="PTHR44757">
    <property type="entry name" value="DIGUANYLATE CYCLASE DGCP"/>
    <property type="match status" value="1"/>
</dbReference>
<dbReference type="Pfam" id="PF00563">
    <property type="entry name" value="EAL"/>
    <property type="match status" value="1"/>
</dbReference>
<dbReference type="InterPro" id="IPR043128">
    <property type="entry name" value="Rev_trsase/Diguanyl_cyclase"/>
</dbReference>
<dbReference type="PROSITE" id="PS50883">
    <property type="entry name" value="EAL"/>
    <property type="match status" value="1"/>
</dbReference>
<dbReference type="PANTHER" id="PTHR44757:SF2">
    <property type="entry name" value="BIOFILM ARCHITECTURE MAINTENANCE PROTEIN MBAA"/>
    <property type="match status" value="1"/>
</dbReference>
<dbReference type="NCBIfam" id="TIGR00254">
    <property type="entry name" value="GGDEF"/>
    <property type="match status" value="1"/>
</dbReference>
<dbReference type="Proteomes" id="UP000484885">
    <property type="component" value="Unassembled WGS sequence"/>
</dbReference>
<feature type="transmembrane region" description="Helical" evidence="1">
    <location>
        <begin position="6"/>
        <end position="25"/>
    </location>
</feature>
<keyword evidence="7" id="KW-1185">Reference proteome</keyword>
<dbReference type="SUPFAM" id="SSF55785">
    <property type="entry name" value="PYP-like sensor domain (PAS domain)"/>
    <property type="match status" value="1"/>
</dbReference>
<dbReference type="PROSITE" id="PS50113">
    <property type="entry name" value="PAC"/>
    <property type="match status" value="1"/>
</dbReference>
<dbReference type="CDD" id="cd01949">
    <property type="entry name" value="GGDEF"/>
    <property type="match status" value="1"/>
</dbReference>
<dbReference type="SMART" id="SM00267">
    <property type="entry name" value="GGDEF"/>
    <property type="match status" value="1"/>
</dbReference>
<evidence type="ECO:0000259" key="2">
    <source>
        <dbReference type="PROSITE" id="PS50112"/>
    </source>
</evidence>
<dbReference type="InterPro" id="IPR000160">
    <property type="entry name" value="GGDEF_dom"/>
</dbReference>
<dbReference type="InterPro" id="IPR001610">
    <property type="entry name" value="PAC"/>
</dbReference>
<dbReference type="InterPro" id="IPR035919">
    <property type="entry name" value="EAL_sf"/>
</dbReference>
<dbReference type="SMART" id="SM00086">
    <property type="entry name" value="PAC"/>
    <property type="match status" value="1"/>
</dbReference>
<feature type="domain" description="PAC" evidence="3">
    <location>
        <begin position="111"/>
        <end position="165"/>
    </location>
</feature>
<evidence type="ECO:0000256" key="1">
    <source>
        <dbReference type="SAM" id="Phobius"/>
    </source>
</evidence>
<proteinExistence type="predicted"/>
<dbReference type="PROSITE" id="PS50887">
    <property type="entry name" value="GGDEF"/>
    <property type="match status" value="1"/>
</dbReference>
<feature type="domain" description="GGDEF" evidence="5">
    <location>
        <begin position="197"/>
        <end position="341"/>
    </location>
</feature>
<keyword evidence="1" id="KW-0812">Transmembrane</keyword>
<dbReference type="SUPFAM" id="SSF141868">
    <property type="entry name" value="EAL domain-like"/>
    <property type="match status" value="1"/>
</dbReference>
<dbReference type="Pfam" id="PF13426">
    <property type="entry name" value="PAS_9"/>
    <property type="match status" value="1"/>
</dbReference>
<protein>
    <submittedName>
        <fullName evidence="6">EAL domain-containing protein</fullName>
    </submittedName>
</protein>
<dbReference type="Gene3D" id="3.30.450.20">
    <property type="entry name" value="PAS domain"/>
    <property type="match status" value="1"/>
</dbReference>
<dbReference type="InterPro" id="IPR029787">
    <property type="entry name" value="Nucleotide_cyclase"/>
</dbReference>
<name>A0A845VGA6_9GAMM</name>
<feature type="domain" description="EAL" evidence="4">
    <location>
        <begin position="350"/>
        <end position="599"/>
    </location>
</feature>
<dbReference type="InterPro" id="IPR000014">
    <property type="entry name" value="PAS"/>
</dbReference>
<dbReference type="AlphaFoldDB" id="A0A845VGA6"/>
<evidence type="ECO:0000259" key="4">
    <source>
        <dbReference type="PROSITE" id="PS50883"/>
    </source>
</evidence>
<evidence type="ECO:0000259" key="5">
    <source>
        <dbReference type="PROSITE" id="PS50887"/>
    </source>
</evidence>
<dbReference type="Gene3D" id="3.20.20.450">
    <property type="entry name" value="EAL domain"/>
    <property type="match status" value="1"/>
</dbReference>
<comment type="caution">
    <text evidence="6">The sequence shown here is derived from an EMBL/GenBank/DDBJ whole genome shotgun (WGS) entry which is preliminary data.</text>
</comment>
<dbReference type="InterPro" id="IPR052155">
    <property type="entry name" value="Biofilm_reg_signaling"/>
</dbReference>
<gene>
    <name evidence="6" type="ORF">G3I74_10895</name>
</gene>
<dbReference type="CDD" id="cd01948">
    <property type="entry name" value="EAL"/>
    <property type="match status" value="1"/>
</dbReference>
<dbReference type="SMART" id="SM00052">
    <property type="entry name" value="EAL"/>
    <property type="match status" value="1"/>
</dbReference>
<evidence type="ECO:0000313" key="7">
    <source>
        <dbReference type="Proteomes" id="UP000484885"/>
    </source>
</evidence>
<dbReference type="Gene3D" id="3.30.70.270">
    <property type="match status" value="1"/>
</dbReference>
<dbReference type="SMART" id="SM00091">
    <property type="entry name" value="PAS"/>
    <property type="match status" value="1"/>
</dbReference>
<organism evidence="6 7">
    <name type="scientific">Wenzhouxiangella limi</name>
    <dbReference type="NCBI Taxonomy" id="2707351"/>
    <lineage>
        <taxon>Bacteria</taxon>
        <taxon>Pseudomonadati</taxon>
        <taxon>Pseudomonadota</taxon>
        <taxon>Gammaproteobacteria</taxon>
        <taxon>Chromatiales</taxon>
        <taxon>Wenzhouxiangellaceae</taxon>
        <taxon>Wenzhouxiangella</taxon>
    </lineage>
</organism>
<reference evidence="6 7" key="1">
    <citation type="submission" date="2020-02" db="EMBL/GenBank/DDBJ databases">
        <authorList>
            <person name="Zhang X.-Y."/>
        </authorList>
    </citation>
    <scope>NUCLEOTIDE SEQUENCE [LARGE SCALE GENOMIC DNA]</scope>
    <source>
        <strain evidence="6 7">C33</strain>
    </source>
</reference>
<dbReference type="SUPFAM" id="SSF55073">
    <property type="entry name" value="Nucleotide cyclase"/>
    <property type="match status" value="1"/>
</dbReference>
<dbReference type="InterPro" id="IPR035965">
    <property type="entry name" value="PAS-like_dom_sf"/>
</dbReference>
<dbReference type="RefSeq" id="WP_164211606.1">
    <property type="nucleotide sequence ID" value="NZ_JAAGSC010000041.1"/>
</dbReference>
<dbReference type="InterPro" id="IPR001633">
    <property type="entry name" value="EAL_dom"/>
</dbReference>
<dbReference type="CDD" id="cd00130">
    <property type="entry name" value="PAS"/>
    <property type="match status" value="1"/>
</dbReference>